<keyword evidence="1" id="KW-0812">Transmembrane</keyword>
<proteinExistence type="predicted"/>
<comment type="caution">
    <text evidence="2">The sequence shown here is derived from an EMBL/GenBank/DDBJ whole genome shotgun (WGS) entry which is preliminary data.</text>
</comment>
<dbReference type="EMBL" id="QFQB01000022">
    <property type="protein sequence ID" value="PZQ46739.1"/>
    <property type="molecule type" value="Genomic_DNA"/>
</dbReference>
<dbReference type="Proteomes" id="UP000249417">
    <property type="component" value="Unassembled WGS sequence"/>
</dbReference>
<evidence type="ECO:0008006" key="4">
    <source>
        <dbReference type="Google" id="ProtNLM"/>
    </source>
</evidence>
<accession>A0A2W5N2Y5</accession>
<evidence type="ECO:0000313" key="2">
    <source>
        <dbReference type="EMBL" id="PZQ46739.1"/>
    </source>
</evidence>
<keyword evidence="1" id="KW-1133">Transmembrane helix</keyword>
<reference evidence="2 3" key="1">
    <citation type="submission" date="2017-08" db="EMBL/GenBank/DDBJ databases">
        <title>Infants hospitalized years apart are colonized by the same room-sourced microbial strains.</title>
        <authorList>
            <person name="Brooks B."/>
            <person name="Olm M.R."/>
            <person name="Firek B.A."/>
            <person name="Baker R."/>
            <person name="Thomas B.C."/>
            <person name="Morowitz M.J."/>
            <person name="Banfield J.F."/>
        </authorList>
    </citation>
    <scope>NUCLEOTIDE SEQUENCE [LARGE SCALE GENOMIC DNA]</scope>
    <source>
        <strain evidence="2">S2_005_002_R2_29</strain>
    </source>
</reference>
<evidence type="ECO:0000256" key="1">
    <source>
        <dbReference type="SAM" id="Phobius"/>
    </source>
</evidence>
<gene>
    <name evidence="2" type="ORF">DI551_04615</name>
</gene>
<name>A0A2W5N2Y5_9BACT</name>
<sequence length="282" mass="30103">MRTNSQRGSAIWMLFIAVALFGLISYVFLQNSRGNTSTITGVASEAQGYQSQDCTNAINMAVKRLQSRGCANVSYNNDGSDDNEGAPKDGSCAVFHPNGGGAKPCNNLAVTPLPCGASAEPGDICPDGSVYAGDTPDGNVQMFTTGASVAQNHGSWNDGSTNWVETFITDANTGKANTSALGPGGSQEDSNTDPGIQGHYQATQCANLVAHGHDDWYLPALEELQVMYDNKDDIGDFNADEYFSSTESHAGDAFAISFVDGTRTGWRWKRDWRMGRCVRTNP</sequence>
<keyword evidence="1" id="KW-0472">Membrane</keyword>
<dbReference type="AlphaFoldDB" id="A0A2W5N2Y5"/>
<evidence type="ECO:0000313" key="3">
    <source>
        <dbReference type="Proteomes" id="UP000249417"/>
    </source>
</evidence>
<organism evidence="2 3">
    <name type="scientific">Micavibrio aeruginosavorus</name>
    <dbReference type="NCBI Taxonomy" id="349221"/>
    <lineage>
        <taxon>Bacteria</taxon>
        <taxon>Pseudomonadati</taxon>
        <taxon>Bdellovibrionota</taxon>
        <taxon>Bdellovibrionia</taxon>
        <taxon>Bdellovibrionales</taxon>
        <taxon>Pseudobdellovibrionaceae</taxon>
        <taxon>Micavibrio</taxon>
    </lineage>
</organism>
<feature type="transmembrane region" description="Helical" evidence="1">
    <location>
        <begin position="12"/>
        <end position="29"/>
    </location>
</feature>
<protein>
    <recommendedName>
        <fullName evidence="4">DUF1566 domain-containing protein</fullName>
    </recommendedName>
</protein>